<dbReference type="PROSITE" id="PS00122">
    <property type="entry name" value="CARBOXYLESTERASE_B_1"/>
    <property type="match status" value="1"/>
</dbReference>
<name>A0A7G9R982_9ACTN</name>
<comment type="similarity">
    <text evidence="1 3">Belongs to the type-B carboxylesterase/lipase family.</text>
</comment>
<dbReference type="Pfam" id="PF00135">
    <property type="entry name" value="COesterase"/>
    <property type="match status" value="1"/>
</dbReference>
<dbReference type="Proteomes" id="UP000515947">
    <property type="component" value="Chromosome"/>
</dbReference>
<feature type="domain" description="Carboxylesterase type B" evidence="4">
    <location>
        <begin position="2"/>
        <end position="455"/>
    </location>
</feature>
<dbReference type="SUPFAM" id="SSF53474">
    <property type="entry name" value="alpha/beta-Hydrolases"/>
    <property type="match status" value="1"/>
</dbReference>
<keyword evidence="2 3" id="KW-0378">Hydrolase</keyword>
<sequence>MEPVVSTRHGRVSGTVEDGVARFLGIPYAAPPVGERRFRAPEPPAPWDGIRPATALGATPPAPGYRAPIDQILYQPTVPGEDWLSVNVWTPDTGGDGLPVMVWIYGGAFSNGNAAIPMYDGTPFARDGVVLVTFNYRLGVEGFAALPDAPANRGLLDQLAALEWVADNIAAFGGDPDRVTIFGESAGAMSVTSLMAMPRARGLFARTITQSGAAQAAAEPADAALVTEALAQVLGHEASAAALSGVDPDTLVAAQRQVSDALALKPDPARFGPSIVASSMAFIPVVDGDLLPEHPLRALEAGASQDVPLLTGTTTEEFRFFVVPVGLAAAMTEEGLAAFAAGRGIEPRVLEVYRANRPGASPGDLLAALVTDVYFRRPMLAMVAARGSAPSWVYEFAWPSDRFDLGAAHAVDIPFVFDALQAKGASGLVGDSAPQSLAEEMHASWVRFATTGDPGWRSYDERRTVRVFDAAGGREVEDPRGDERAVW</sequence>
<evidence type="ECO:0000313" key="6">
    <source>
        <dbReference type="Proteomes" id="UP000515947"/>
    </source>
</evidence>
<evidence type="ECO:0000259" key="4">
    <source>
        <dbReference type="Pfam" id="PF00135"/>
    </source>
</evidence>
<dbReference type="Gene3D" id="3.40.50.1820">
    <property type="entry name" value="alpha/beta hydrolase"/>
    <property type="match status" value="1"/>
</dbReference>
<dbReference type="AlphaFoldDB" id="A0A7G9R982"/>
<gene>
    <name evidence="5" type="ORF">H9L09_16890</name>
</gene>
<dbReference type="KEGG" id="nmes:H9L09_16890"/>
<proteinExistence type="inferred from homology"/>
<organism evidence="5 6">
    <name type="scientific">Nocardioides mesophilus</name>
    <dbReference type="NCBI Taxonomy" id="433659"/>
    <lineage>
        <taxon>Bacteria</taxon>
        <taxon>Bacillati</taxon>
        <taxon>Actinomycetota</taxon>
        <taxon>Actinomycetes</taxon>
        <taxon>Propionibacteriales</taxon>
        <taxon>Nocardioidaceae</taxon>
        <taxon>Nocardioides</taxon>
    </lineage>
</organism>
<keyword evidence="6" id="KW-1185">Reference proteome</keyword>
<dbReference type="InterPro" id="IPR002018">
    <property type="entry name" value="CarbesteraseB"/>
</dbReference>
<protein>
    <recommendedName>
        <fullName evidence="3">Carboxylic ester hydrolase</fullName>
        <ecNumber evidence="3">3.1.1.-</ecNumber>
    </recommendedName>
</protein>
<dbReference type="RefSeq" id="WP_187577999.1">
    <property type="nucleotide sequence ID" value="NZ_CP060713.1"/>
</dbReference>
<accession>A0A7G9R982</accession>
<dbReference type="InterPro" id="IPR050309">
    <property type="entry name" value="Type-B_Carboxylest/Lipase"/>
</dbReference>
<dbReference type="EMBL" id="CP060713">
    <property type="protein sequence ID" value="QNN52157.1"/>
    <property type="molecule type" value="Genomic_DNA"/>
</dbReference>
<dbReference type="InterPro" id="IPR029058">
    <property type="entry name" value="AB_hydrolase_fold"/>
</dbReference>
<evidence type="ECO:0000256" key="2">
    <source>
        <dbReference type="ARBA" id="ARBA00022801"/>
    </source>
</evidence>
<evidence type="ECO:0000256" key="1">
    <source>
        <dbReference type="ARBA" id="ARBA00005964"/>
    </source>
</evidence>
<dbReference type="EC" id="3.1.1.-" evidence="3"/>
<dbReference type="InterPro" id="IPR019826">
    <property type="entry name" value="Carboxylesterase_B_AS"/>
</dbReference>
<evidence type="ECO:0000256" key="3">
    <source>
        <dbReference type="RuleBase" id="RU361235"/>
    </source>
</evidence>
<dbReference type="GO" id="GO:0016787">
    <property type="term" value="F:hydrolase activity"/>
    <property type="evidence" value="ECO:0007669"/>
    <property type="project" value="UniProtKB-KW"/>
</dbReference>
<reference evidence="5 6" key="1">
    <citation type="submission" date="2020-08" db="EMBL/GenBank/DDBJ databases">
        <title>Genome sequence of Nocardioides mesophilus KACC 16243T.</title>
        <authorList>
            <person name="Hyun D.-W."/>
            <person name="Bae J.-W."/>
        </authorList>
    </citation>
    <scope>NUCLEOTIDE SEQUENCE [LARGE SCALE GENOMIC DNA]</scope>
    <source>
        <strain evidence="5 6">KACC 16243</strain>
    </source>
</reference>
<dbReference type="PANTHER" id="PTHR11559">
    <property type="entry name" value="CARBOXYLESTERASE"/>
    <property type="match status" value="1"/>
</dbReference>
<evidence type="ECO:0000313" key="5">
    <source>
        <dbReference type="EMBL" id="QNN52157.1"/>
    </source>
</evidence>